<keyword evidence="4 5" id="KW-0472">Membrane</keyword>
<dbReference type="AlphaFoldDB" id="M7TD10"/>
<protein>
    <submittedName>
        <fullName evidence="6">Putative major facilitator superfamily transporter protein</fullName>
    </submittedName>
</protein>
<evidence type="ECO:0000256" key="2">
    <source>
        <dbReference type="ARBA" id="ARBA00022692"/>
    </source>
</evidence>
<dbReference type="GO" id="GO:0016020">
    <property type="term" value="C:membrane"/>
    <property type="evidence" value="ECO:0007669"/>
    <property type="project" value="UniProtKB-SubCell"/>
</dbReference>
<feature type="transmembrane region" description="Helical" evidence="5">
    <location>
        <begin position="129"/>
        <end position="150"/>
    </location>
</feature>
<accession>M7TD10</accession>
<evidence type="ECO:0000256" key="3">
    <source>
        <dbReference type="ARBA" id="ARBA00022989"/>
    </source>
</evidence>
<dbReference type="PANTHER" id="PTHR23507">
    <property type="entry name" value="ZGC:174356"/>
    <property type="match status" value="1"/>
</dbReference>
<dbReference type="GO" id="GO:0022857">
    <property type="term" value="F:transmembrane transporter activity"/>
    <property type="evidence" value="ECO:0007669"/>
    <property type="project" value="InterPro"/>
</dbReference>
<keyword evidence="2 5" id="KW-0812">Transmembrane</keyword>
<feature type="transmembrane region" description="Helical" evidence="5">
    <location>
        <begin position="98"/>
        <end position="117"/>
    </location>
</feature>
<feature type="transmembrane region" description="Helical" evidence="5">
    <location>
        <begin position="31"/>
        <end position="51"/>
    </location>
</feature>
<gene>
    <name evidence="6" type="ORF">UCREL1_8477</name>
</gene>
<dbReference type="EMBL" id="KB707045">
    <property type="protein sequence ID" value="EMR64560.1"/>
    <property type="molecule type" value="Genomic_DNA"/>
</dbReference>
<feature type="transmembrane region" description="Helical" evidence="5">
    <location>
        <begin position="224"/>
        <end position="243"/>
    </location>
</feature>
<comment type="subcellular location">
    <subcellularLocation>
        <location evidence="1">Membrane</location>
        <topology evidence="1">Multi-pass membrane protein</topology>
    </subcellularLocation>
</comment>
<dbReference type="Gene3D" id="1.20.1250.20">
    <property type="entry name" value="MFS general substrate transporter like domains"/>
    <property type="match status" value="1"/>
</dbReference>
<dbReference type="InterPro" id="IPR011701">
    <property type="entry name" value="MFS"/>
</dbReference>
<feature type="transmembrane region" description="Helical" evidence="5">
    <location>
        <begin position="162"/>
        <end position="181"/>
    </location>
</feature>
<proteinExistence type="predicted"/>
<dbReference type="InterPro" id="IPR036259">
    <property type="entry name" value="MFS_trans_sf"/>
</dbReference>
<dbReference type="OrthoDB" id="5204190at2759"/>
<sequence length="255" mass="27065">MACEEFYKHAPPFDGPGDRCRRNEIDSASAAQIAIMGSVSVAFSISNLFVAGWQMRTIGPKRALALQTFFPTIRVIVQASSLLVGAKAGIIMMQASQAITVLGGPAGYILILNTIIAEITEPAARTGMFGVLQGSIMVGVAMGYFVGGSLGDNYGLIRPFELAAISLSCCCVYVLLCIPYIDPKILSNEKKEAKPRGILGFLGPLRAMAPQLLRLQDGRIVRHFGVLFLALGIFMGVLATGGVPTPPRLGLCSSE</sequence>
<dbReference type="Proteomes" id="UP000012174">
    <property type="component" value="Unassembled WGS sequence"/>
</dbReference>
<evidence type="ECO:0000256" key="1">
    <source>
        <dbReference type="ARBA" id="ARBA00004141"/>
    </source>
</evidence>
<evidence type="ECO:0000256" key="5">
    <source>
        <dbReference type="SAM" id="Phobius"/>
    </source>
</evidence>
<evidence type="ECO:0000313" key="6">
    <source>
        <dbReference type="EMBL" id="EMR64560.1"/>
    </source>
</evidence>
<dbReference type="eggNOG" id="ENOG502S731">
    <property type="taxonomic scope" value="Eukaryota"/>
</dbReference>
<dbReference type="PANTHER" id="PTHR23507:SF13">
    <property type="entry name" value="MFS GENERAL SUBSTRATE TRANSPORTER"/>
    <property type="match status" value="1"/>
</dbReference>
<dbReference type="SUPFAM" id="SSF103473">
    <property type="entry name" value="MFS general substrate transporter"/>
    <property type="match status" value="1"/>
</dbReference>
<organism evidence="6 7">
    <name type="scientific">Eutypa lata (strain UCR-EL1)</name>
    <name type="common">Grapevine dieback disease fungus</name>
    <name type="synonym">Eutypa armeniacae</name>
    <dbReference type="NCBI Taxonomy" id="1287681"/>
    <lineage>
        <taxon>Eukaryota</taxon>
        <taxon>Fungi</taxon>
        <taxon>Dikarya</taxon>
        <taxon>Ascomycota</taxon>
        <taxon>Pezizomycotina</taxon>
        <taxon>Sordariomycetes</taxon>
        <taxon>Xylariomycetidae</taxon>
        <taxon>Xylariales</taxon>
        <taxon>Diatrypaceae</taxon>
        <taxon>Eutypa</taxon>
    </lineage>
</organism>
<feature type="transmembrane region" description="Helical" evidence="5">
    <location>
        <begin position="63"/>
        <end position="86"/>
    </location>
</feature>
<keyword evidence="3 5" id="KW-1133">Transmembrane helix</keyword>
<dbReference type="HOGENOM" id="CLU_1090014_0_0_1"/>
<keyword evidence="7" id="KW-1185">Reference proteome</keyword>
<evidence type="ECO:0000256" key="4">
    <source>
        <dbReference type="ARBA" id="ARBA00023136"/>
    </source>
</evidence>
<reference evidence="7" key="1">
    <citation type="journal article" date="2013" name="Genome Announc.">
        <title>Draft genome sequence of the grapevine dieback fungus Eutypa lata UCR-EL1.</title>
        <authorList>
            <person name="Blanco-Ulate B."/>
            <person name="Rolshausen P.E."/>
            <person name="Cantu D."/>
        </authorList>
    </citation>
    <scope>NUCLEOTIDE SEQUENCE [LARGE SCALE GENOMIC DNA]</scope>
    <source>
        <strain evidence="7">UCR-EL1</strain>
    </source>
</reference>
<name>M7TD10_EUTLA</name>
<dbReference type="KEGG" id="ela:UCREL1_8477"/>
<evidence type="ECO:0000313" key="7">
    <source>
        <dbReference type="Proteomes" id="UP000012174"/>
    </source>
</evidence>
<dbReference type="Pfam" id="PF07690">
    <property type="entry name" value="MFS_1"/>
    <property type="match status" value="1"/>
</dbReference>